<evidence type="ECO:0000256" key="5">
    <source>
        <dbReference type="ARBA" id="ARBA00022801"/>
    </source>
</evidence>
<dbReference type="NCBIfam" id="TIGR01573">
    <property type="entry name" value="cas2"/>
    <property type="match status" value="1"/>
</dbReference>
<proteinExistence type="inferred from homology"/>
<dbReference type="AlphaFoldDB" id="A0A832RZA7"/>
<evidence type="ECO:0000256" key="6">
    <source>
        <dbReference type="ARBA" id="ARBA00022842"/>
    </source>
</evidence>
<evidence type="ECO:0000256" key="3">
    <source>
        <dbReference type="ARBA" id="ARBA00022723"/>
    </source>
</evidence>
<keyword evidence="5 8" id="KW-0378">Hydrolase</keyword>
<dbReference type="RefSeq" id="WP_042685105.1">
    <property type="nucleotide sequence ID" value="NZ_DUIH01000018.1"/>
</dbReference>
<dbReference type="GO" id="GO:0046872">
    <property type="term" value="F:metal ion binding"/>
    <property type="evidence" value="ECO:0007669"/>
    <property type="project" value="UniProtKB-UniRule"/>
</dbReference>
<evidence type="ECO:0000256" key="4">
    <source>
        <dbReference type="ARBA" id="ARBA00022759"/>
    </source>
</evidence>
<keyword evidence="2 8" id="KW-0540">Nuclease</keyword>
<dbReference type="EC" id="3.1.-.-" evidence="8"/>
<comment type="cofactor">
    <cofactor evidence="1 8">
        <name>Mg(2+)</name>
        <dbReference type="ChEBI" id="CHEBI:18420"/>
    </cofactor>
</comment>
<dbReference type="GO" id="GO:0004521">
    <property type="term" value="F:RNA endonuclease activity"/>
    <property type="evidence" value="ECO:0007669"/>
    <property type="project" value="InterPro"/>
</dbReference>
<name>A0A832RZA7_9EURY</name>
<dbReference type="EMBL" id="DUIH01000018">
    <property type="protein sequence ID" value="HIH70056.1"/>
    <property type="molecule type" value="Genomic_DNA"/>
</dbReference>
<evidence type="ECO:0000256" key="2">
    <source>
        <dbReference type="ARBA" id="ARBA00022722"/>
    </source>
</evidence>
<comment type="caution">
    <text evidence="9">The sequence shown here is derived from an EMBL/GenBank/DDBJ whole genome shotgun (WGS) entry which is preliminary data.</text>
</comment>
<dbReference type="Gene3D" id="3.30.70.240">
    <property type="match status" value="1"/>
</dbReference>
<comment type="function">
    <text evidence="8">CRISPR (clustered regularly interspaced short palindromic repeat), is an adaptive immune system that provides protection against mobile genetic elements (viruses, transposable elements and conjugative plasmids). CRISPR clusters contain sequences complementary to antecedent mobile elements and target invading nucleic acids. CRISPR clusters are transcribed and processed into CRISPR RNA (crRNA). Functions as a ssRNA-specific endoribonuclease. Involved in the integration of spacer DNA into the CRISPR cassette.</text>
</comment>
<keyword evidence="4 8" id="KW-0255">Endonuclease</keyword>
<feature type="binding site" evidence="8">
    <location>
        <position position="12"/>
    </location>
    <ligand>
        <name>Mg(2+)</name>
        <dbReference type="ChEBI" id="CHEBI:18420"/>
        <note>catalytic</note>
    </ligand>
</feature>
<evidence type="ECO:0000256" key="7">
    <source>
        <dbReference type="ARBA" id="ARBA00023118"/>
    </source>
</evidence>
<evidence type="ECO:0000313" key="10">
    <source>
        <dbReference type="Proteomes" id="UP000600363"/>
    </source>
</evidence>
<reference evidence="9" key="1">
    <citation type="journal article" date="2020" name="bioRxiv">
        <title>A rank-normalized archaeal taxonomy based on genome phylogeny resolves widespread incomplete and uneven classifications.</title>
        <authorList>
            <person name="Rinke C."/>
            <person name="Chuvochina M."/>
            <person name="Mussig A.J."/>
            <person name="Chaumeil P.-A."/>
            <person name="Waite D.W."/>
            <person name="Whitman W.B."/>
            <person name="Parks D.H."/>
            <person name="Hugenholtz P."/>
        </authorList>
    </citation>
    <scope>NUCLEOTIDE SEQUENCE</scope>
    <source>
        <strain evidence="9">UBA12518</strain>
    </source>
</reference>
<dbReference type="PANTHER" id="PTHR34405">
    <property type="entry name" value="CRISPR-ASSOCIATED ENDORIBONUCLEASE CAS2"/>
    <property type="match status" value="1"/>
</dbReference>
<accession>A0A832RZA7</accession>
<dbReference type="Proteomes" id="UP000600363">
    <property type="component" value="Unassembled WGS sequence"/>
</dbReference>
<evidence type="ECO:0000256" key="1">
    <source>
        <dbReference type="ARBA" id="ARBA00001946"/>
    </source>
</evidence>
<dbReference type="Pfam" id="PF09827">
    <property type="entry name" value="CRISPR_Cas2"/>
    <property type="match status" value="1"/>
</dbReference>
<dbReference type="CDD" id="cd09725">
    <property type="entry name" value="Cas2_I_II_III"/>
    <property type="match status" value="1"/>
</dbReference>
<keyword evidence="7 8" id="KW-0051">Antiviral defense</keyword>
<dbReference type="GO" id="GO:0051607">
    <property type="term" value="P:defense response to virus"/>
    <property type="evidence" value="ECO:0007669"/>
    <property type="project" value="UniProtKB-UniRule"/>
</dbReference>
<dbReference type="InterPro" id="IPR019199">
    <property type="entry name" value="Virulence_VapD/CRISPR_Cas2"/>
</dbReference>
<evidence type="ECO:0000313" key="9">
    <source>
        <dbReference type="EMBL" id="HIH70056.1"/>
    </source>
</evidence>
<dbReference type="GO" id="GO:0043571">
    <property type="term" value="P:maintenance of CRISPR repeat elements"/>
    <property type="evidence" value="ECO:0007669"/>
    <property type="project" value="UniProtKB-UniRule"/>
</dbReference>
<keyword evidence="6 8" id="KW-0460">Magnesium</keyword>
<evidence type="ECO:0000256" key="8">
    <source>
        <dbReference type="HAMAP-Rule" id="MF_01471"/>
    </source>
</evidence>
<dbReference type="GO" id="GO:0016787">
    <property type="term" value="F:hydrolase activity"/>
    <property type="evidence" value="ECO:0007669"/>
    <property type="project" value="UniProtKB-KW"/>
</dbReference>
<gene>
    <name evidence="8 9" type="primary">cas2</name>
    <name evidence="9" type="ORF">HA299_05545</name>
</gene>
<comment type="subunit">
    <text evidence="8">Homodimer, forms a heterotetramer with a Cas1 homodimer.</text>
</comment>
<dbReference type="PANTHER" id="PTHR34405:SF3">
    <property type="entry name" value="CRISPR-ASSOCIATED ENDORIBONUCLEASE CAS2 3"/>
    <property type="match status" value="1"/>
</dbReference>
<keyword evidence="3 8" id="KW-0479">Metal-binding</keyword>
<protein>
    <recommendedName>
        <fullName evidence="8">CRISPR-associated endoribonuclease Cas2</fullName>
        <ecNumber evidence="8">3.1.-.-</ecNumber>
    </recommendedName>
</protein>
<dbReference type="InterPro" id="IPR021127">
    <property type="entry name" value="CRISPR_associated_Cas2"/>
</dbReference>
<organism evidence="9 10">
    <name type="scientific">Methermicoccus shengliensis</name>
    <dbReference type="NCBI Taxonomy" id="660064"/>
    <lineage>
        <taxon>Archaea</taxon>
        <taxon>Methanobacteriati</taxon>
        <taxon>Methanobacteriota</taxon>
        <taxon>Stenosarchaea group</taxon>
        <taxon>Methanomicrobia</taxon>
        <taxon>Methanosarcinales</taxon>
        <taxon>Methermicoccaceae</taxon>
        <taxon>Methermicoccus</taxon>
    </lineage>
</organism>
<dbReference type="HAMAP" id="MF_01471">
    <property type="entry name" value="Cas2"/>
    <property type="match status" value="1"/>
</dbReference>
<comment type="similarity">
    <text evidence="8">Belongs to the CRISPR-associated endoribonuclease Cas2 protein family.</text>
</comment>
<sequence length="94" mass="10863">MDEGVHLYIMYDIEDNAIRGRLAARLMFYGMRRIQYSVFEGVVSPREKLTIVEEIDGLALGDNDKVHIVELCARCVKKRIVIGDMPEEREHLVL</sequence>
<dbReference type="SUPFAM" id="SSF143430">
    <property type="entry name" value="TTP0101/SSO1404-like"/>
    <property type="match status" value="1"/>
</dbReference>